<feature type="binding site" description="axial binding residue" evidence="13">
    <location>
        <position position="471"/>
    </location>
    <ligand>
        <name>heme</name>
        <dbReference type="ChEBI" id="CHEBI:30413"/>
    </ligand>
    <ligandPart>
        <name>Fe</name>
        <dbReference type="ChEBI" id="CHEBI:18248"/>
    </ligandPart>
</feature>
<evidence type="ECO:0000256" key="1">
    <source>
        <dbReference type="ARBA" id="ARBA00001971"/>
    </source>
</evidence>
<comment type="cofactor">
    <cofactor evidence="1 13">
        <name>heme</name>
        <dbReference type="ChEBI" id="CHEBI:30413"/>
    </cofactor>
</comment>
<evidence type="ECO:0000256" key="8">
    <source>
        <dbReference type="ARBA" id="ARBA00022989"/>
    </source>
</evidence>
<dbReference type="PRINTS" id="PR00385">
    <property type="entry name" value="P450"/>
</dbReference>
<proteinExistence type="inferred from homology"/>
<dbReference type="PANTHER" id="PTHR24305:SF166">
    <property type="entry name" value="CYTOCHROME P450 12A4, MITOCHONDRIAL-RELATED"/>
    <property type="match status" value="1"/>
</dbReference>
<comment type="pathway">
    <text evidence="3">Secondary metabolite biosynthesis; terpenoid biosynthesis.</text>
</comment>
<organism evidence="15 16">
    <name type="scientific">Crepidotus variabilis</name>
    <dbReference type="NCBI Taxonomy" id="179855"/>
    <lineage>
        <taxon>Eukaryota</taxon>
        <taxon>Fungi</taxon>
        <taxon>Dikarya</taxon>
        <taxon>Basidiomycota</taxon>
        <taxon>Agaricomycotina</taxon>
        <taxon>Agaricomycetes</taxon>
        <taxon>Agaricomycetidae</taxon>
        <taxon>Agaricales</taxon>
        <taxon>Agaricineae</taxon>
        <taxon>Crepidotaceae</taxon>
        <taxon>Crepidotus</taxon>
    </lineage>
</organism>
<dbReference type="PRINTS" id="PR00463">
    <property type="entry name" value="EP450I"/>
</dbReference>
<sequence length="533" mass="59890">MTILSPKFLLYGLFVYAALRVFCFVFKRFVARSPLDNVPGPPSRSFLKGSLQDIFNFNGWAFHCDLANKYGNAARIQGVLGEKFLYVFDPLAMHNIFLKDQNAYEPMPSDLQVSSVFFGPGLLGTWAAHMRDMVPLFYGIGRKLEKAFTQRVNEGPQEIDLTSWSGRTALELIAQSALGTSFDPLTEDTVPHPYAVTAKRLILVLTKTTLFQIYVLPTLLKIRSAKFRRALELSPFKVLQEAKEISDLMHDTSVRIYQSKLKALSEGDDAFKNHIAEGKDLISTLMRNNLNALNGEKLPEEEIIGQMSTLTFAGTDTTSSAIARTLWLLSQRQDIQDKLREEVREAMSEQNTLSYDQLNGLKYLDSVCRELLRLYAPVSIIGRIAREETVLPLSSPLTGVDGRTMKEIIVPKNTTVIVSIFNHNRNPDLWGPDAEEFKPERWDHLPESLTNARVPGVYSNLMRFGGGTRACIGFKFSQLEMKVILSILISKFKFSLPKDKVIFWNMTAITSPCVVGDAGLVPPRLPLIVEKAK</sequence>
<keyword evidence="6" id="KW-0812">Transmembrane</keyword>
<evidence type="ECO:0000256" key="6">
    <source>
        <dbReference type="ARBA" id="ARBA00022692"/>
    </source>
</evidence>
<dbReference type="PANTHER" id="PTHR24305">
    <property type="entry name" value="CYTOCHROME P450"/>
    <property type="match status" value="1"/>
</dbReference>
<evidence type="ECO:0000313" key="16">
    <source>
        <dbReference type="Proteomes" id="UP000807306"/>
    </source>
</evidence>
<dbReference type="PROSITE" id="PS00086">
    <property type="entry name" value="CYTOCHROME_P450"/>
    <property type="match status" value="1"/>
</dbReference>
<keyword evidence="7 13" id="KW-0479">Metal-binding</keyword>
<keyword evidence="16" id="KW-1185">Reference proteome</keyword>
<accession>A0A9P6JLX9</accession>
<dbReference type="GO" id="GO:0020037">
    <property type="term" value="F:heme binding"/>
    <property type="evidence" value="ECO:0007669"/>
    <property type="project" value="InterPro"/>
</dbReference>
<evidence type="ECO:0000313" key="15">
    <source>
        <dbReference type="EMBL" id="KAF9525109.1"/>
    </source>
</evidence>
<dbReference type="SUPFAM" id="SSF48264">
    <property type="entry name" value="Cytochrome P450"/>
    <property type="match status" value="1"/>
</dbReference>
<evidence type="ECO:0000256" key="4">
    <source>
        <dbReference type="ARBA" id="ARBA00010617"/>
    </source>
</evidence>
<evidence type="ECO:0000256" key="10">
    <source>
        <dbReference type="ARBA" id="ARBA00023004"/>
    </source>
</evidence>
<reference evidence="15" key="1">
    <citation type="submission" date="2020-11" db="EMBL/GenBank/DDBJ databases">
        <authorList>
            <consortium name="DOE Joint Genome Institute"/>
            <person name="Ahrendt S."/>
            <person name="Riley R."/>
            <person name="Andreopoulos W."/>
            <person name="Labutti K."/>
            <person name="Pangilinan J."/>
            <person name="Ruiz-Duenas F.J."/>
            <person name="Barrasa J.M."/>
            <person name="Sanchez-Garcia M."/>
            <person name="Camarero S."/>
            <person name="Miyauchi S."/>
            <person name="Serrano A."/>
            <person name="Linde D."/>
            <person name="Babiker R."/>
            <person name="Drula E."/>
            <person name="Ayuso-Fernandez I."/>
            <person name="Pacheco R."/>
            <person name="Padilla G."/>
            <person name="Ferreira P."/>
            <person name="Barriuso J."/>
            <person name="Kellner H."/>
            <person name="Castanera R."/>
            <person name="Alfaro M."/>
            <person name="Ramirez L."/>
            <person name="Pisabarro A.G."/>
            <person name="Kuo A."/>
            <person name="Tritt A."/>
            <person name="Lipzen A."/>
            <person name="He G."/>
            <person name="Yan M."/>
            <person name="Ng V."/>
            <person name="Cullen D."/>
            <person name="Martin F."/>
            <person name="Rosso M.-N."/>
            <person name="Henrissat B."/>
            <person name="Hibbett D."/>
            <person name="Martinez A.T."/>
            <person name="Grigoriev I.V."/>
        </authorList>
    </citation>
    <scope>NUCLEOTIDE SEQUENCE</scope>
    <source>
        <strain evidence="15">CBS 506.95</strain>
    </source>
</reference>
<dbReference type="Pfam" id="PF00067">
    <property type="entry name" value="p450"/>
    <property type="match status" value="1"/>
</dbReference>
<dbReference type="GO" id="GO:0016705">
    <property type="term" value="F:oxidoreductase activity, acting on paired donors, with incorporation or reduction of molecular oxygen"/>
    <property type="evidence" value="ECO:0007669"/>
    <property type="project" value="InterPro"/>
</dbReference>
<dbReference type="Proteomes" id="UP000807306">
    <property type="component" value="Unassembled WGS sequence"/>
</dbReference>
<keyword evidence="9 14" id="KW-0560">Oxidoreductase</keyword>
<dbReference type="InterPro" id="IPR036396">
    <property type="entry name" value="Cyt_P450_sf"/>
</dbReference>
<dbReference type="OrthoDB" id="1470350at2759"/>
<gene>
    <name evidence="15" type="ORF">CPB83DRAFT_897252</name>
</gene>
<evidence type="ECO:0000256" key="9">
    <source>
        <dbReference type="ARBA" id="ARBA00023002"/>
    </source>
</evidence>
<comment type="similarity">
    <text evidence="4 14">Belongs to the cytochrome P450 family.</text>
</comment>
<evidence type="ECO:0000256" key="5">
    <source>
        <dbReference type="ARBA" id="ARBA00022617"/>
    </source>
</evidence>
<dbReference type="InterPro" id="IPR002401">
    <property type="entry name" value="Cyt_P450_E_grp-I"/>
</dbReference>
<evidence type="ECO:0000256" key="11">
    <source>
        <dbReference type="ARBA" id="ARBA00023033"/>
    </source>
</evidence>
<keyword evidence="12" id="KW-0472">Membrane</keyword>
<evidence type="ECO:0000256" key="13">
    <source>
        <dbReference type="PIRSR" id="PIRSR602401-1"/>
    </source>
</evidence>
<dbReference type="EMBL" id="MU157888">
    <property type="protein sequence ID" value="KAF9525109.1"/>
    <property type="molecule type" value="Genomic_DNA"/>
</dbReference>
<evidence type="ECO:0000256" key="12">
    <source>
        <dbReference type="ARBA" id="ARBA00023136"/>
    </source>
</evidence>
<dbReference type="AlphaFoldDB" id="A0A9P6JLX9"/>
<keyword evidence="11 14" id="KW-0503">Monooxygenase</keyword>
<evidence type="ECO:0000256" key="2">
    <source>
        <dbReference type="ARBA" id="ARBA00004370"/>
    </source>
</evidence>
<evidence type="ECO:0000256" key="14">
    <source>
        <dbReference type="RuleBase" id="RU000461"/>
    </source>
</evidence>
<name>A0A9P6JLX9_9AGAR</name>
<comment type="caution">
    <text evidence="15">The sequence shown here is derived from an EMBL/GenBank/DDBJ whole genome shotgun (WGS) entry which is preliminary data.</text>
</comment>
<dbReference type="InterPro" id="IPR050121">
    <property type="entry name" value="Cytochrome_P450_monoxygenase"/>
</dbReference>
<dbReference type="GO" id="GO:0005506">
    <property type="term" value="F:iron ion binding"/>
    <property type="evidence" value="ECO:0007669"/>
    <property type="project" value="InterPro"/>
</dbReference>
<dbReference type="GO" id="GO:0016020">
    <property type="term" value="C:membrane"/>
    <property type="evidence" value="ECO:0007669"/>
    <property type="project" value="UniProtKB-SubCell"/>
</dbReference>
<keyword evidence="10 13" id="KW-0408">Iron</keyword>
<dbReference type="GO" id="GO:0004497">
    <property type="term" value="F:monooxygenase activity"/>
    <property type="evidence" value="ECO:0007669"/>
    <property type="project" value="UniProtKB-KW"/>
</dbReference>
<protein>
    <submittedName>
        <fullName evidence="15">Cytochrome P450</fullName>
    </submittedName>
</protein>
<keyword evidence="8" id="KW-1133">Transmembrane helix</keyword>
<keyword evidence="5 13" id="KW-0349">Heme</keyword>
<evidence type="ECO:0000256" key="7">
    <source>
        <dbReference type="ARBA" id="ARBA00022723"/>
    </source>
</evidence>
<comment type="subcellular location">
    <subcellularLocation>
        <location evidence="2">Membrane</location>
    </subcellularLocation>
</comment>
<dbReference type="InterPro" id="IPR017972">
    <property type="entry name" value="Cyt_P450_CS"/>
</dbReference>
<dbReference type="Gene3D" id="1.10.630.10">
    <property type="entry name" value="Cytochrome P450"/>
    <property type="match status" value="1"/>
</dbReference>
<dbReference type="InterPro" id="IPR001128">
    <property type="entry name" value="Cyt_P450"/>
</dbReference>
<evidence type="ECO:0000256" key="3">
    <source>
        <dbReference type="ARBA" id="ARBA00004721"/>
    </source>
</evidence>